<keyword evidence="1" id="KW-0732">Signal</keyword>
<dbReference type="EMBL" id="GAIX01007275">
    <property type="protein sequence ID" value="JAA85285.1"/>
    <property type="molecule type" value="Transcribed_RNA"/>
</dbReference>
<evidence type="ECO:0000313" key="2">
    <source>
        <dbReference type="EMBL" id="JAA85285.1"/>
    </source>
</evidence>
<organism evidence="2">
    <name type="scientific">Pararge aegeria</name>
    <name type="common">speckled wood butterfly</name>
    <dbReference type="NCBI Taxonomy" id="116150"/>
    <lineage>
        <taxon>Eukaryota</taxon>
        <taxon>Metazoa</taxon>
        <taxon>Ecdysozoa</taxon>
        <taxon>Arthropoda</taxon>
        <taxon>Hexapoda</taxon>
        <taxon>Insecta</taxon>
        <taxon>Pterygota</taxon>
        <taxon>Neoptera</taxon>
        <taxon>Endopterygota</taxon>
        <taxon>Lepidoptera</taxon>
        <taxon>Glossata</taxon>
        <taxon>Ditrysia</taxon>
        <taxon>Papilionoidea</taxon>
        <taxon>Nymphalidae</taxon>
        <taxon>Satyrinae</taxon>
        <taxon>Satyrini</taxon>
        <taxon>Parargina</taxon>
        <taxon>Pararge</taxon>
    </lineage>
</organism>
<evidence type="ECO:0000256" key="1">
    <source>
        <dbReference type="SAM" id="SignalP"/>
    </source>
</evidence>
<reference evidence="2" key="1">
    <citation type="journal article" date="2013" name="BMC Genomics">
        <title>Unscrambling butterfly oogenesis.</title>
        <authorList>
            <person name="Carter J.M."/>
            <person name="Baker S.C."/>
            <person name="Pink R."/>
            <person name="Carter D.R."/>
            <person name="Collins A."/>
            <person name="Tomlin J."/>
            <person name="Gibbs M."/>
            <person name="Breuker C.J."/>
        </authorList>
    </citation>
    <scope>NUCLEOTIDE SEQUENCE</scope>
    <source>
        <tissue evidence="2">Ovary</tissue>
    </source>
</reference>
<proteinExistence type="predicted"/>
<feature type="signal peptide" evidence="1">
    <location>
        <begin position="1"/>
        <end position="18"/>
    </location>
</feature>
<protein>
    <recommendedName>
        <fullName evidence="3">Secreted protein</fullName>
    </recommendedName>
</protein>
<name>S4PE15_9NEOP</name>
<accession>S4PE15</accession>
<feature type="chain" id="PRO_5004531952" description="Secreted protein" evidence="1">
    <location>
        <begin position="19"/>
        <end position="81"/>
    </location>
</feature>
<dbReference type="AlphaFoldDB" id="S4PE15"/>
<sequence>MFILILSICYLALTNDAGYRIRGIGRLLSCFDLMASHSLARIHEMRTNSIVKYSFQLTKRNIVFLLYCIERCVKGKYSTQR</sequence>
<reference evidence="2" key="2">
    <citation type="submission" date="2013-05" db="EMBL/GenBank/DDBJ databases">
        <authorList>
            <person name="Carter J.-M."/>
            <person name="Baker S.C."/>
            <person name="Pink R."/>
            <person name="Carter D.R.F."/>
            <person name="Collins A."/>
            <person name="Tomlin J."/>
            <person name="Gibbs M."/>
            <person name="Breuker C.J."/>
        </authorList>
    </citation>
    <scope>NUCLEOTIDE SEQUENCE</scope>
    <source>
        <tissue evidence="2">Ovary</tissue>
    </source>
</reference>
<evidence type="ECO:0008006" key="3">
    <source>
        <dbReference type="Google" id="ProtNLM"/>
    </source>
</evidence>